<dbReference type="PANTHER" id="PTHR23196:SF8">
    <property type="entry name" value="N-ACETYLTRANSFERASE"/>
    <property type="match status" value="1"/>
</dbReference>
<accession>A0ABS8SK18</accession>
<dbReference type="SUPFAM" id="SSF55729">
    <property type="entry name" value="Acyl-CoA N-acyltransferases (Nat)"/>
    <property type="match status" value="1"/>
</dbReference>
<evidence type="ECO:0000313" key="5">
    <source>
        <dbReference type="EMBL" id="MCD7459278.1"/>
    </source>
</evidence>
<dbReference type="EMBL" id="JACEIK010000574">
    <property type="protein sequence ID" value="MCD7459278.1"/>
    <property type="molecule type" value="Genomic_DNA"/>
</dbReference>
<organism evidence="5 6">
    <name type="scientific">Datura stramonium</name>
    <name type="common">Jimsonweed</name>
    <name type="synonym">Common thornapple</name>
    <dbReference type="NCBI Taxonomy" id="4076"/>
    <lineage>
        <taxon>Eukaryota</taxon>
        <taxon>Viridiplantae</taxon>
        <taxon>Streptophyta</taxon>
        <taxon>Embryophyta</taxon>
        <taxon>Tracheophyta</taxon>
        <taxon>Spermatophyta</taxon>
        <taxon>Magnoliopsida</taxon>
        <taxon>eudicotyledons</taxon>
        <taxon>Gunneridae</taxon>
        <taxon>Pentapetalae</taxon>
        <taxon>asterids</taxon>
        <taxon>lamiids</taxon>
        <taxon>Solanales</taxon>
        <taxon>Solanaceae</taxon>
        <taxon>Solanoideae</taxon>
        <taxon>Datureae</taxon>
        <taxon>Datura</taxon>
    </lineage>
</organism>
<gene>
    <name evidence="5" type="ORF">HAX54_040537</name>
</gene>
<feature type="domain" description="BRCT" evidence="4">
    <location>
        <begin position="565"/>
        <end position="649"/>
    </location>
</feature>
<proteinExistence type="predicted"/>
<reference evidence="5 6" key="1">
    <citation type="journal article" date="2021" name="BMC Genomics">
        <title>Datura genome reveals duplications of psychoactive alkaloid biosynthetic genes and high mutation rate following tissue culture.</title>
        <authorList>
            <person name="Rajewski A."/>
            <person name="Carter-House D."/>
            <person name="Stajich J."/>
            <person name="Litt A."/>
        </authorList>
    </citation>
    <scope>NUCLEOTIDE SEQUENCE [LARGE SCALE GENOMIC DNA]</scope>
    <source>
        <strain evidence="5">AR-01</strain>
    </source>
</reference>
<dbReference type="Pfam" id="PF16589">
    <property type="entry name" value="BRCT_2"/>
    <property type="match status" value="1"/>
</dbReference>
<keyword evidence="3" id="KW-0539">Nucleus</keyword>
<keyword evidence="2" id="KW-0227">DNA damage</keyword>
<evidence type="ECO:0000256" key="3">
    <source>
        <dbReference type="ARBA" id="ARBA00023242"/>
    </source>
</evidence>
<dbReference type="Gene3D" id="3.40.630.30">
    <property type="match status" value="1"/>
</dbReference>
<dbReference type="SUPFAM" id="SSF52113">
    <property type="entry name" value="BRCT domain"/>
    <property type="match status" value="2"/>
</dbReference>
<protein>
    <recommendedName>
        <fullName evidence="4">BRCT domain-containing protein</fullName>
    </recommendedName>
</protein>
<keyword evidence="6" id="KW-1185">Reference proteome</keyword>
<evidence type="ECO:0000313" key="6">
    <source>
        <dbReference type="Proteomes" id="UP000823775"/>
    </source>
</evidence>
<evidence type="ECO:0000256" key="2">
    <source>
        <dbReference type="ARBA" id="ARBA00022763"/>
    </source>
</evidence>
<name>A0ABS8SK18_DATST</name>
<dbReference type="CDD" id="cd18432">
    <property type="entry name" value="BRCT_PAXIP1_rpt6_like"/>
    <property type="match status" value="1"/>
</dbReference>
<dbReference type="PANTHER" id="PTHR23196">
    <property type="entry name" value="PAX TRANSCRIPTION ACTIVATION DOMAIN INTERACTING PROTEIN"/>
    <property type="match status" value="1"/>
</dbReference>
<feature type="domain" description="BRCT" evidence="4">
    <location>
        <begin position="459"/>
        <end position="542"/>
    </location>
</feature>
<evidence type="ECO:0000256" key="1">
    <source>
        <dbReference type="ARBA" id="ARBA00004123"/>
    </source>
</evidence>
<dbReference type="Proteomes" id="UP000823775">
    <property type="component" value="Unassembled WGS sequence"/>
</dbReference>
<dbReference type="Pfam" id="PF16770">
    <property type="entry name" value="RTT107_BRCT_5"/>
    <property type="match status" value="1"/>
</dbReference>
<evidence type="ECO:0000259" key="4">
    <source>
        <dbReference type="PROSITE" id="PS50172"/>
    </source>
</evidence>
<dbReference type="Gene3D" id="3.40.50.10190">
    <property type="entry name" value="BRCT domain"/>
    <property type="match status" value="2"/>
</dbReference>
<dbReference type="InterPro" id="IPR001357">
    <property type="entry name" value="BRCT_dom"/>
</dbReference>
<comment type="subcellular location">
    <subcellularLocation>
        <location evidence="1">Nucleus</location>
    </subcellularLocation>
</comment>
<comment type="caution">
    <text evidence="5">The sequence shown here is derived from an EMBL/GenBank/DDBJ whole genome shotgun (WGS) entry which is preliminary data.</text>
</comment>
<dbReference type="SMART" id="SM00292">
    <property type="entry name" value="BRCT"/>
    <property type="match status" value="2"/>
</dbReference>
<sequence length="660" mass="72325">MAPKKPSSTPIPIGNCEVVVEAGKFTSELNENSLKISFSKNAKVKISVVDDGNCSKDRKSPMSNGYDENGNYCFVLINPKDDDGKTKSLLQDVLSIYSKELPAMNYAANTGKESQFLERCVSNGKYCTLVLKTNDDIDPGKVIAAITYQIIPADMQFAEVPLAAVKSVYQLKIMLNGIGTWDNINSLSLQGIGHLIYLELRKRLQHVGVRTILCWGDKESEGFWLKQGFSVIGQVDMKGRARRLPIKADIRKALCFPGGSDLMISHFNKDNLHSSAVYLNLKFPLKPSGEDCGSRILQEQRDTLSEGNNHSQCRNQATKTLGSNYYDCQDFQSGDGAVGSSKHGHAGFNESESQALLKKCSCSASGLKKRTWETSYTSVKSKKIKGGHQTDCDLHAKDISLESVRGNGFSAVSKSKCQIGITPGDHLTSHFMEKNAEEATAVNSTYEGHSSRGISSRGTNFRIMLMNIADDGKKANLTKIIGDLGGDVTSDGSLSTHVVTGKVRKTLNFCSALCSGAWILSPGWLKESFRNGKFIDEMQFILRDEDYELKYRSELKGAVLRAKTHPQALLKGYDICLAAHVHPPVGNLSAIVKSAGGNVIHGIDQVKDESKTIFLACEEDMDEALSAVKKGIWTFSSDWFMNCIMKQELDLGAPQFAESL</sequence>
<dbReference type="InterPro" id="IPR016181">
    <property type="entry name" value="Acyl_CoA_acyltransferase"/>
</dbReference>
<dbReference type="InterPro" id="IPR051579">
    <property type="entry name" value="DDR_Transcriptional_Reg"/>
</dbReference>
<dbReference type="InterPro" id="IPR036420">
    <property type="entry name" value="BRCT_dom_sf"/>
</dbReference>
<dbReference type="PROSITE" id="PS50172">
    <property type="entry name" value="BRCT"/>
    <property type="match status" value="2"/>
</dbReference>